<dbReference type="EMBL" id="GBRH01181833">
    <property type="protein sequence ID" value="JAE16063.1"/>
    <property type="molecule type" value="Transcribed_RNA"/>
</dbReference>
<accession>A0A0A9G5Z1</accession>
<sequence length="107" mass="11432">MYTTPPCLAAAQASSGVLAKEYNTASAPSLQGRLQWSIWNSKMRLVLSATIASKQGACFVNRERTLKQICGMLLSGGTCSARHSKSGINRSSEAKTAANPGLLVRRF</sequence>
<protein>
    <submittedName>
        <fullName evidence="1">Similar to GRV2 (KATAMARI2)</fullName>
    </submittedName>
</protein>
<proteinExistence type="predicted"/>
<dbReference type="AlphaFoldDB" id="A0A0A9G5Z1"/>
<name>A0A0A9G5Z1_ARUDO</name>
<evidence type="ECO:0000313" key="1">
    <source>
        <dbReference type="EMBL" id="JAE16063.1"/>
    </source>
</evidence>
<reference evidence="1" key="2">
    <citation type="journal article" date="2015" name="Data Brief">
        <title>Shoot transcriptome of the giant reed, Arundo donax.</title>
        <authorList>
            <person name="Barrero R.A."/>
            <person name="Guerrero F.D."/>
            <person name="Moolhuijzen P."/>
            <person name="Goolsby J.A."/>
            <person name="Tidwell J."/>
            <person name="Bellgard S.E."/>
            <person name="Bellgard M.I."/>
        </authorList>
    </citation>
    <scope>NUCLEOTIDE SEQUENCE</scope>
    <source>
        <tissue evidence="1">Shoot tissue taken approximately 20 cm above the soil surface</tissue>
    </source>
</reference>
<organism evidence="1">
    <name type="scientific">Arundo donax</name>
    <name type="common">Giant reed</name>
    <name type="synonym">Donax arundinaceus</name>
    <dbReference type="NCBI Taxonomy" id="35708"/>
    <lineage>
        <taxon>Eukaryota</taxon>
        <taxon>Viridiplantae</taxon>
        <taxon>Streptophyta</taxon>
        <taxon>Embryophyta</taxon>
        <taxon>Tracheophyta</taxon>
        <taxon>Spermatophyta</taxon>
        <taxon>Magnoliopsida</taxon>
        <taxon>Liliopsida</taxon>
        <taxon>Poales</taxon>
        <taxon>Poaceae</taxon>
        <taxon>PACMAD clade</taxon>
        <taxon>Arundinoideae</taxon>
        <taxon>Arundineae</taxon>
        <taxon>Arundo</taxon>
    </lineage>
</organism>
<reference evidence="1" key="1">
    <citation type="submission" date="2014-09" db="EMBL/GenBank/DDBJ databases">
        <authorList>
            <person name="Magalhaes I.L.F."/>
            <person name="Oliveira U."/>
            <person name="Santos F.R."/>
            <person name="Vidigal T.H.D.A."/>
            <person name="Brescovit A.D."/>
            <person name="Santos A.J."/>
        </authorList>
    </citation>
    <scope>NUCLEOTIDE SEQUENCE</scope>
    <source>
        <tissue evidence="1">Shoot tissue taken approximately 20 cm above the soil surface</tissue>
    </source>
</reference>